<dbReference type="OrthoDB" id="6436874at2759"/>
<gene>
    <name evidence="2" type="primary">POLX_1024</name>
    <name evidence="1" type="synonym">POLX_1231</name>
    <name evidence="2" type="ORF">AVEN_105884_1</name>
    <name evidence="1" type="ORF">AVEN_50438_1</name>
</gene>
<evidence type="ECO:0000313" key="3">
    <source>
        <dbReference type="Proteomes" id="UP000499080"/>
    </source>
</evidence>
<dbReference type="CDD" id="cd09272">
    <property type="entry name" value="RNase_HI_RT_Ty1"/>
    <property type="match status" value="1"/>
</dbReference>
<dbReference type="AlphaFoldDB" id="A0A4Y2TUT7"/>
<dbReference type="Proteomes" id="UP000499080">
    <property type="component" value="Unassembled WGS sequence"/>
</dbReference>
<name>A0A4Y2TUT7_ARAVE</name>
<evidence type="ECO:0000313" key="2">
    <source>
        <dbReference type="EMBL" id="GBO04032.1"/>
    </source>
</evidence>
<dbReference type="PANTHER" id="PTHR11439">
    <property type="entry name" value="GAG-POL-RELATED RETROTRANSPOSON"/>
    <property type="match status" value="1"/>
</dbReference>
<comment type="caution">
    <text evidence="2">The sequence shown here is derived from an EMBL/GenBank/DDBJ whole genome shotgun (WGS) entry which is preliminary data.</text>
</comment>
<dbReference type="EMBL" id="BGPR01031149">
    <property type="protein sequence ID" value="GBO04032.1"/>
    <property type="molecule type" value="Genomic_DNA"/>
</dbReference>
<dbReference type="PANTHER" id="PTHR11439:SF467">
    <property type="entry name" value="INTEGRASE CATALYTIC DOMAIN-CONTAINING PROTEIN"/>
    <property type="match status" value="1"/>
</dbReference>
<keyword evidence="3" id="KW-1185">Reference proteome</keyword>
<organism evidence="2 3">
    <name type="scientific">Araneus ventricosus</name>
    <name type="common">Orbweaver spider</name>
    <name type="synonym">Epeira ventricosa</name>
    <dbReference type="NCBI Taxonomy" id="182803"/>
    <lineage>
        <taxon>Eukaryota</taxon>
        <taxon>Metazoa</taxon>
        <taxon>Ecdysozoa</taxon>
        <taxon>Arthropoda</taxon>
        <taxon>Chelicerata</taxon>
        <taxon>Arachnida</taxon>
        <taxon>Araneae</taxon>
        <taxon>Araneomorphae</taxon>
        <taxon>Entelegynae</taxon>
        <taxon>Araneoidea</taxon>
        <taxon>Araneidae</taxon>
        <taxon>Araneus</taxon>
    </lineage>
</organism>
<accession>A0A4Y2TUT7</accession>
<protein>
    <submittedName>
        <fullName evidence="2">Retrovirus-related Pol polyprotein from transposon TNT 1-94</fullName>
    </submittedName>
</protein>
<evidence type="ECO:0000313" key="1">
    <source>
        <dbReference type="EMBL" id="GBN73732.1"/>
    </source>
</evidence>
<dbReference type="EMBL" id="BGPR01016653">
    <property type="protein sequence ID" value="GBN73732.1"/>
    <property type="molecule type" value="Genomic_DNA"/>
</dbReference>
<proteinExistence type="predicted"/>
<reference evidence="2 3" key="1">
    <citation type="journal article" date="2019" name="Sci. Rep.">
        <title>Orb-weaving spider Araneus ventricosus genome elucidates the spidroin gene catalogue.</title>
        <authorList>
            <person name="Kono N."/>
            <person name="Nakamura H."/>
            <person name="Ohtoshi R."/>
            <person name="Moran D.A.P."/>
            <person name="Shinohara A."/>
            <person name="Yoshida Y."/>
            <person name="Fujiwara M."/>
            <person name="Mori M."/>
            <person name="Tomita M."/>
            <person name="Arakawa K."/>
        </authorList>
    </citation>
    <scope>NUCLEOTIDE SEQUENCE [LARGE SCALE GENOMIC DNA]</scope>
</reference>
<sequence length="158" mass="17439">MIGGGAVSRWSKRQPTAATSTTEADYMVLSAAAKEAIWLNKIVTDIGLSHIQTIPVHCDNNGELNLRKNNMYHTQSKNIDIQHHFVREAMLNGQITEKGMPTASMIADYLTKGVQRSKHVMCAQSVGLKLYLIQGVTNISFIFSVFNQVCSLLSVCII</sequence>